<dbReference type="Proteomes" id="UP000727993">
    <property type="component" value="Unassembled WGS sequence"/>
</dbReference>
<dbReference type="GO" id="GO:1990189">
    <property type="term" value="F:protein N-terminal-serine acetyltransferase activity"/>
    <property type="evidence" value="ECO:0007669"/>
    <property type="project" value="TreeGrafter"/>
</dbReference>
<dbReference type="PANTHER" id="PTHR43441">
    <property type="entry name" value="RIBOSOMAL-PROTEIN-SERINE ACETYLTRANSFERASE"/>
    <property type="match status" value="1"/>
</dbReference>
<proteinExistence type="predicted"/>
<reference evidence="2 3" key="1">
    <citation type="submission" date="2020-10" db="EMBL/GenBank/DDBJ databases">
        <title>Connecting structure to function with the recovery of over 1000 high-quality activated sludge metagenome-assembled genomes encoding full-length rRNA genes using long-read sequencing.</title>
        <authorList>
            <person name="Singleton C.M."/>
            <person name="Petriglieri F."/>
            <person name="Kristensen J.M."/>
            <person name="Kirkegaard R.H."/>
            <person name="Michaelsen T.Y."/>
            <person name="Andersen M.H."/>
            <person name="Karst S.M."/>
            <person name="Dueholm M.S."/>
            <person name="Nielsen P.H."/>
            <person name="Albertsen M."/>
        </authorList>
    </citation>
    <scope>NUCLEOTIDE SEQUENCE [LARGE SCALE GENOMIC DNA]</scope>
    <source>
        <strain evidence="2">Lyne_18-Q3-R50-59_MAXAC.006</strain>
    </source>
</reference>
<sequence>MPTNAFDQPIGPSLGDWRPPPFPAPIDLAGRTVRLEPLDPSVHAPPLFDAFIDAPDSLWTYLQYGPFADVEELRAALCTLCDSPEQLPFAAVVDGRPVGYLAYLRIVAVHGVIEIGSVAFAPELQRTTAATEAVSLLITHAFDLGFRRVEWKCDDLNARSRVAAERFGFRYEGTFRKAVVYKGRSRDTAWLAITDDEWPAVAAAHRSWLAPENFDTAGRQRTRLTAPTKH</sequence>
<organism evidence="2 3">
    <name type="scientific">Candidatus Neomicrothrix subdominans</name>
    <dbReference type="NCBI Taxonomy" id="2954438"/>
    <lineage>
        <taxon>Bacteria</taxon>
        <taxon>Bacillati</taxon>
        <taxon>Actinomycetota</taxon>
        <taxon>Acidimicrobiia</taxon>
        <taxon>Acidimicrobiales</taxon>
        <taxon>Microthrixaceae</taxon>
        <taxon>Candidatus Neomicrothrix</taxon>
    </lineage>
</organism>
<feature type="domain" description="N-acetyltransferase" evidence="1">
    <location>
        <begin position="33"/>
        <end position="187"/>
    </location>
</feature>
<dbReference type="AlphaFoldDB" id="A0A936N8I6"/>
<dbReference type="CDD" id="cd04301">
    <property type="entry name" value="NAT_SF"/>
    <property type="match status" value="1"/>
</dbReference>
<dbReference type="InterPro" id="IPR051908">
    <property type="entry name" value="Ribosomal_N-acetyltransferase"/>
</dbReference>
<dbReference type="Gene3D" id="3.40.630.30">
    <property type="match status" value="1"/>
</dbReference>
<dbReference type="PANTHER" id="PTHR43441:SF2">
    <property type="entry name" value="FAMILY ACETYLTRANSFERASE, PUTATIVE (AFU_ORTHOLOGUE AFUA_7G00850)-RELATED"/>
    <property type="match status" value="1"/>
</dbReference>
<comment type="caution">
    <text evidence="2">The sequence shown here is derived from an EMBL/GenBank/DDBJ whole genome shotgun (WGS) entry which is preliminary data.</text>
</comment>
<name>A0A936N8I6_9ACTN</name>
<dbReference type="PROSITE" id="PS51186">
    <property type="entry name" value="GNAT"/>
    <property type="match status" value="1"/>
</dbReference>
<dbReference type="GO" id="GO:0008999">
    <property type="term" value="F:protein-N-terminal-alanine acetyltransferase activity"/>
    <property type="evidence" value="ECO:0007669"/>
    <property type="project" value="TreeGrafter"/>
</dbReference>
<accession>A0A936N8I6</accession>
<gene>
    <name evidence="2" type="ORF">IPN02_01635</name>
</gene>
<dbReference type="SUPFAM" id="SSF55729">
    <property type="entry name" value="Acyl-CoA N-acyltransferases (Nat)"/>
    <property type="match status" value="1"/>
</dbReference>
<dbReference type="FunFam" id="3.40.630.30:FF:000047">
    <property type="entry name" value="Acetyltransferase, GNAT family"/>
    <property type="match status" value="1"/>
</dbReference>
<dbReference type="EMBL" id="JADJZA010000001">
    <property type="protein sequence ID" value="MBK9295580.1"/>
    <property type="molecule type" value="Genomic_DNA"/>
</dbReference>
<dbReference type="InterPro" id="IPR016181">
    <property type="entry name" value="Acyl_CoA_acyltransferase"/>
</dbReference>
<evidence type="ECO:0000259" key="1">
    <source>
        <dbReference type="PROSITE" id="PS51186"/>
    </source>
</evidence>
<evidence type="ECO:0000313" key="3">
    <source>
        <dbReference type="Proteomes" id="UP000727993"/>
    </source>
</evidence>
<dbReference type="Pfam" id="PF00583">
    <property type="entry name" value="Acetyltransf_1"/>
    <property type="match status" value="1"/>
</dbReference>
<protein>
    <submittedName>
        <fullName evidence="2">GNAT family N-acetyltransferase</fullName>
    </submittedName>
</protein>
<evidence type="ECO:0000313" key="2">
    <source>
        <dbReference type="EMBL" id="MBK9295580.1"/>
    </source>
</evidence>
<dbReference type="InterPro" id="IPR000182">
    <property type="entry name" value="GNAT_dom"/>
</dbReference>